<keyword evidence="1" id="KW-0812">Transmembrane</keyword>
<gene>
    <name evidence="3" type="ORF">SAMN05216190_11841</name>
</gene>
<dbReference type="Proteomes" id="UP000198784">
    <property type="component" value="Unassembled WGS sequence"/>
</dbReference>
<dbReference type="InterPro" id="IPR025746">
    <property type="entry name" value="PilX_N_dom"/>
</dbReference>
<accession>A0A1I5T155</accession>
<evidence type="ECO:0000313" key="4">
    <source>
        <dbReference type="Proteomes" id="UP000198784"/>
    </source>
</evidence>
<keyword evidence="4" id="KW-1185">Reference proteome</keyword>
<evidence type="ECO:0000313" key="3">
    <source>
        <dbReference type="EMBL" id="SFP76785.1"/>
    </source>
</evidence>
<sequence length="165" mass="17549">MTLPRSLHSQRGSTLIVGLIMLLLFTLMISSAFNMSGSNLKAVGNMQSRDEAIAAANAAIEQVVSLNFTGLTAAQPYELDFDQDPATPPYQVIVTVEGCRRATPAPVDEALLSGVSSNIHGTSGFYTLWELKSVVADGLSGAAVTVRHGVRKYMGELDPDFAKCS</sequence>
<evidence type="ECO:0000256" key="1">
    <source>
        <dbReference type="SAM" id="Phobius"/>
    </source>
</evidence>
<proteinExistence type="predicted"/>
<dbReference type="STRING" id="289003.SAMN05216190_11841"/>
<name>A0A1I5T155_9PSED</name>
<keyword evidence="1" id="KW-0472">Membrane</keyword>
<organism evidence="3 4">
    <name type="scientific">Pseudomonas borbori</name>
    <dbReference type="NCBI Taxonomy" id="289003"/>
    <lineage>
        <taxon>Bacteria</taxon>
        <taxon>Pseudomonadati</taxon>
        <taxon>Pseudomonadota</taxon>
        <taxon>Gammaproteobacteria</taxon>
        <taxon>Pseudomonadales</taxon>
        <taxon>Pseudomonadaceae</taxon>
        <taxon>Pseudomonas</taxon>
    </lineage>
</organism>
<feature type="transmembrane region" description="Helical" evidence="1">
    <location>
        <begin position="12"/>
        <end position="33"/>
    </location>
</feature>
<dbReference type="Pfam" id="PF14341">
    <property type="entry name" value="PilX_N"/>
    <property type="match status" value="1"/>
</dbReference>
<dbReference type="EMBL" id="FOWX01000018">
    <property type="protein sequence ID" value="SFP76785.1"/>
    <property type="molecule type" value="Genomic_DNA"/>
</dbReference>
<keyword evidence="1" id="KW-1133">Transmembrane helix</keyword>
<evidence type="ECO:0000259" key="2">
    <source>
        <dbReference type="Pfam" id="PF14341"/>
    </source>
</evidence>
<reference evidence="4" key="1">
    <citation type="submission" date="2016-10" db="EMBL/GenBank/DDBJ databases">
        <authorList>
            <person name="Varghese N."/>
            <person name="Submissions S."/>
        </authorList>
    </citation>
    <scope>NUCLEOTIDE SEQUENCE [LARGE SCALE GENOMIC DNA]</scope>
    <source>
        <strain evidence="4">DSM 17834</strain>
    </source>
</reference>
<dbReference type="AlphaFoldDB" id="A0A1I5T155"/>
<dbReference type="RefSeq" id="WP_090502142.1">
    <property type="nucleotide sequence ID" value="NZ_FOWX01000018.1"/>
</dbReference>
<protein>
    <submittedName>
        <fullName evidence="3">PilX N-terminal</fullName>
    </submittedName>
</protein>
<dbReference type="OrthoDB" id="5954810at2"/>
<feature type="domain" description="Type 4 fimbrial biogenesis protein PilX N-terminal" evidence="2">
    <location>
        <begin position="11"/>
        <end position="61"/>
    </location>
</feature>